<evidence type="ECO:0000313" key="1">
    <source>
        <dbReference type="EMBL" id="SIR89071.1"/>
    </source>
</evidence>
<dbReference type="AlphaFoldDB" id="A0A1N7ELV7"/>
<organism evidence="1 2">
    <name type="scientific">Micromonospora avicenniae</name>
    <dbReference type="NCBI Taxonomy" id="1198245"/>
    <lineage>
        <taxon>Bacteria</taxon>
        <taxon>Bacillati</taxon>
        <taxon>Actinomycetota</taxon>
        <taxon>Actinomycetes</taxon>
        <taxon>Micromonosporales</taxon>
        <taxon>Micromonosporaceae</taxon>
        <taxon>Micromonospora</taxon>
    </lineage>
</organism>
<keyword evidence="2" id="KW-1185">Reference proteome</keyword>
<gene>
    <name evidence="1" type="ORF">SAMN05444858_1251</name>
</gene>
<dbReference type="Proteomes" id="UP000186004">
    <property type="component" value="Unassembled WGS sequence"/>
</dbReference>
<dbReference type="EMBL" id="FTNF01000025">
    <property type="protein sequence ID" value="SIR89071.1"/>
    <property type="molecule type" value="Genomic_DNA"/>
</dbReference>
<sequence>MALRFSDVITPAPPFRNMTRVLVPTMGPLH</sequence>
<proteinExistence type="predicted"/>
<accession>A0A1N7ELV7</accession>
<protein>
    <submittedName>
        <fullName evidence="1">Uncharacterized protein</fullName>
    </submittedName>
</protein>
<evidence type="ECO:0000313" key="2">
    <source>
        <dbReference type="Proteomes" id="UP000186004"/>
    </source>
</evidence>
<name>A0A1N7ELV7_9ACTN</name>
<reference evidence="1 2" key="1">
    <citation type="submission" date="2017-01" db="EMBL/GenBank/DDBJ databases">
        <authorList>
            <person name="Mah S.A."/>
            <person name="Swanson W.J."/>
            <person name="Moy G.W."/>
            <person name="Vacquier V.D."/>
        </authorList>
    </citation>
    <scope>NUCLEOTIDE SEQUENCE [LARGE SCALE GENOMIC DNA]</scope>
    <source>
        <strain evidence="1 2">DSM 45758</strain>
    </source>
</reference>